<evidence type="ECO:0000313" key="5">
    <source>
        <dbReference type="EMBL" id="KAB7359780.1"/>
    </source>
</evidence>
<organism evidence="5 8">
    <name type="scientific">Bifidobacterium longum</name>
    <dbReference type="NCBI Taxonomy" id="216816"/>
    <lineage>
        <taxon>Bacteria</taxon>
        <taxon>Bacillati</taxon>
        <taxon>Actinomycetota</taxon>
        <taxon>Actinomycetes</taxon>
        <taxon>Bifidobacteriales</taxon>
        <taxon>Bifidobacteriaceae</taxon>
        <taxon>Bifidobacterium</taxon>
    </lineage>
</organism>
<dbReference type="Pfam" id="PF02368">
    <property type="entry name" value="Big_2"/>
    <property type="match status" value="1"/>
</dbReference>
<gene>
    <name evidence="6" type="ORF">GBB40_05125</name>
    <name evidence="5" type="ORF">GBB63_03655</name>
    <name evidence="4" type="ORF">GBB73_04010</name>
</gene>
<sequence length="1136" mass="120112">MGISRNRLVPGLVGLAASAAIVLPLGIGMPVSSATAEENAPVQTLNVDYGTTTGDFYGGSSGMLYGLGDEGSPTDAILDGARVQVTSQKPADGLQHPSADVLAVENQFFNNGGEELVVNLQDWYPDWSYNGGKRPGDTRSYKLDVDPNDAQYGTYTDNAPNDRWDFDEVLEVVMNKILANTSHPDNIVFMPFNEPDGGNWYASGDNASADIYKQFLTDWNDAYATIQKVWNQYKSGEKTNVNGVKPTADHALIAGPGDSVWRANRTKALLESSKAANTLPDVIVWHELGNGSLKNYRSHYNQYRSFEQELGITPRAINISEFGELRDMSVPGQLIQWMSMFESTKVQAQTAYWNYAGNLNDNMARANSANGGWWLYKWYGDLRGTQTVKVTSEHPDSVDNLQGVAAIDTKNRKATVLYGGANDATKIGANIPVTVHMTGLDQSVFGESVDVQVRENAYTGPDGVAATPRVVNVLSDQKLVNGTLDVTTTSIDRYAGYQLVVTPHQDVATSLDNAENGRSLQAIEAEDTTLSDGAKAYTKSDNTGSWGNFMFSGNGDVGNFKNGAKMTWNVDVPADGAYRLQLITAPAGFPGVNHVYVDGKSVGDLNVPAELALKEAAKWKYRGSAEIVLDGLTKGKHAITVEATDLDNESDKLLLYQVSRGDGTPVDQVTYPASDMRLDSGAVLAYDGNGTNGFANLNGGRADVFAHAWEAGYQNVTIAYNAAKGAHFVLSVNGQSAATVTAQSDGAQTSIVRVAFSEGINQLTLSGAAGVRVASVTTARASESDSKAIRFEAEDAQLSGGAKVQKDDASDASGKSFVAGLGNQFVTNESGKAGYGDQTRVEADANHVPTVAQNNKGTMTVTGVPAGAYNMVVRFSNDAFIGSHSYNPQVVDLGLQVREGDQEIARGSFRYTYTEKHFMNRSVTVTTHGGALTLGNWDEVGSRKAAVSWGVAPNVDSITFYPITDGNVIDSVSGVTVSGEGVSADGKASLKVGETLSLNASVTPDSVADKTVQWTSSDEQVATVDEHGVVKGVKAGTVTITATSVADSSRSGSVEVTVAEDSEQKPSGGDGDNNGEQTGKPDGNTGGQTSDSDAGADSGNNQKHMPLTGAAVAAVAGVAVLLAGAGLLLKRLRSRS</sequence>
<dbReference type="SMART" id="SM00635">
    <property type="entry name" value="BID_2"/>
    <property type="match status" value="1"/>
</dbReference>
<dbReference type="InterPro" id="IPR005084">
    <property type="entry name" value="CBM6"/>
</dbReference>
<feature type="transmembrane region" description="Helical" evidence="2">
    <location>
        <begin position="1107"/>
        <end position="1129"/>
    </location>
</feature>
<dbReference type="InterPro" id="IPR008979">
    <property type="entry name" value="Galactose-bd-like_sf"/>
</dbReference>
<dbReference type="Proteomes" id="UP000430971">
    <property type="component" value="Unassembled WGS sequence"/>
</dbReference>
<feature type="domain" description="CBM6" evidence="3">
    <location>
        <begin position="521"/>
        <end position="656"/>
    </location>
</feature>
<dbReference type="InterPro" id="IPR017853">
    <property type="entry name" value="GH"/>
</dbReference>
<dbReference type="Proteomes" id="UP000468842">
    <property type="component" value="Unassembled WGS sequence"/>
</dbReference>
<dbReference type="InterPro" id="IPR008964">
    <property type="entry name" value="Invasin/intimin_cell_adhesion"/>
</dbReference>
<feature type="compositionally biased region" description="Polar residues" evidence="1">
    <location>
        <begin position="1087"/>
        <end position="1103"/>
    </location>
</feature>
<keyword evidence="2" id="KW-0812">Transmembrane</keyword>
<dbReference type="EMBL" id="WDRC01000007">
    <property type="protein sequence ID" value="KAB7359780.1"/>
    <property type="molecule type" value="Genomic_DNA"/>
</dbReference>
<dbReference type="GO" id="GO:0030246">
    <property type="term" value="F:carbohydrate binding"/>
    <property type="evidence" value="ECO:0007669"/>
    <property type="project" value="InterPro"/>
</dbReference>
<dbReference type="EMBL" id="WDQK01000008">
    <property type="protein sequence ID" value="KAB7395493.1"/>
    <property type="molecule type" value="Genomic_DNA"/>
</dbReference>
<keyword evidence="2" id="KW-1133">Transmembrane helix</keyword>
<evidence type="ECO:0000313" key="8">
    <source>
        <dbReference type="Proteomes" id="UP000460881"/>
    </source>
</evidence>
<evidence type="ECO:0000259" key="3">
    <source>
        <dbReference type="PROSITE" id="PS51175"/>
    </source>
</evidence>
<dbReference type="InterPro" id="IPR003343">
    <property type="entry name" value="Big_2"/>
</dbReference>
<dbReference type="Gene3D" id="2.60.120.260">
    <property type="entry name" value="Galactose-binding domain-like"/>
    <property type="match status" value="3"/>
</dbReference>
<reference evidence="7 8" key="1">
    <citation type="journal article" date="2019" name="Nat. Med.">
        <title>A library of human gut bacterial isolates paired with longitudinal multiomics data enables mechanistic microbiome research.</title>
        <authorList>
            <person name="Poyet M."/>
            <person name="Groussin M."/>
            <person name="Gibbons S.M."/>
            <person name="Avila-Pacheco J."/>
            <person name="Jiang X."/>
            <person name="Kearney S.M."/>
            <person name="Perrotta A.R."/>
            <person name="Berdy B."/>
            <person name="Zhao S."/>
            <person name="Lieberman T.D."/>
            <person name="Swanson P.K."/>
            <person name="Smith M."/>
            <person name="Roesemann S."/>
            <person name="Alexander J.E."/>
            <person name="Rich S.A."/>
            <person name="Livny J."/>
            <person name="Vlamakis H."/>
            <person name="Clish C."/>
            <person name="Bullock K."/>
            <person name="Deik A."/>
            <person name="Scott J."/>
            <person name="Pierce K.A."/>
            <person name="Xavier R.J."/>
            <person name="Alm E.J."/>
        </authorList>
    </citation>
    <scope>NUCLEOTIDE SEQUENCE [LARGE SCALE GENOMIC DNA]</scope>
    <source>
        <strain evidence="6 9">BIOML-A37</strain>
        <strain evidence="5 8">BIOML-A55</strain>
        <strain evidence="4 7">BIOML-A65</strain>
    </source>
</reference>
<feature type="region of interest" description="Disordered" evidence="1">
    <location>
        <begin position="1049"/>
        <end position="1104"/>
    </location>
</feature>
<protein>
    <recommendedName>
        <fullName evidence="3">CBM6 domain-containing protein</fullName>
    </recommendedName>
</protein>
<dbReference type="SUPFAM" id="SSF49785">
    <property type="entry name" value="Galactose-binding domain-like"/>
    <property type="match status" value="1"/>
</dbReference>
<dbReference type="EMBL" id="WDRM01000007">
    <property type="protein sequence ID" value="KAB7338747.1"/>
    <property type="molecule type" value="Genomic_DNA"/>
</dbReference>
<evidence type="ECO:0000313" key="9">
    <source>
        <dbReference type="Proteomes" id="UP000468842"/>
    </source>
</evidence>
<dbReference type="AlphaFoldDB" id="A0A6I1DL89"/>
<dbReference type="PROSITE" id="PS51175">
    <property type="entry name" value="CBM6"/>
    <property type="match status" value="1"/>
</dbReference>
<keyword evidence="2" id="KW-0472">Membrane</keyword>
<proteinExistence type="predicted"/>
<dbReference type="Gene3D" id="3.20.20.80">
    <property type="entry name" value="Glycosidases"/>
    <property type="match status" value="1"/>
</dbReference>
<name>A0A6I1DL89_BIFLN</name>
<evidence type="ECO:0000313" key="6">
    <source>
        <dbReference type="EMBL" id="KAB7395493.1"/>
    </source>
</evidence>
<dbReference type="SMR" id="A0A6I1DL89"/>
<comment type="caution">
    <text evidence="5">The sequence shown here is derived from an EMBL/GenBank/DDBJ whole genome shotgun (WGS) entry which is preliminary data.</text>
</comment>
<dbReference type="SUPFAM" id="SSF51445">
    <property type="entry name" value="(Trans)glycosidases"/>
    <property type="match status" value="1"/>
</dbReference>
<accession>A0A6I1DL89</accession>
<evidence type="ECO:0000313" key="4">
    <source>
        <dbReference type="EMBL" id="KAB7338747.1"/>
    </source>
</evidence>
<dbReference type="Gene3D" id="2.60.40.1080">
    <property type="match status" value="1"/>
</dbReference>
<evidence type="ECO:0000256" key="2">
    <source>
        <dbReference type="SAM" id="Phobius"/>
    </source>
</evidence>
<evidence type="ECO:0000256" key="1">
    <source>
        <dbReference type="SAM" id="MobiDB-lite"/>
    </source>
</evidence>
<evidence type="ECO:0000313" key="7">
    <source>
        <dbReference type="Proteomes" id="UP000430971"/>
    </source>
</evidence>
<dbReference type="Proteomes" id="UP000460881">
    <property type="component" value="Unassembled WGS sequence"/>
</dbReference>
<dbReference type="SUPFAM" id="SSF49373">
    <property type="entry name" value="Invasin/intimin cell-adhesion fragments"/>
    <property type="match status" value="1"/>
</dbReference>